<evidence type="ECO:0000256" key="2">
    <source>
        <dbReference type="ARBA" id="ARBA00022448"/>
    </source>
</evidence>
<keyword evidence="6 7" id="KW-0472">Membrane</keyword>
<feature type="transmembrane region" description="Helical" evidence="7">
    <location>
        <begin position="306"/>
        <end position="330"/>
    </location>
</feature>
<evidence type="ECO:0000256" key="1">
    <source>
        <dbReference type="ARBA" id="ARBA00004651"/>
    </source>
</evidence>
<sequence>MTSTDDRRPRSQTLALAGTVFASVVVAAAAGAGTPLLSLYQRTWGFPLWQLTLAFAIYAVALLTTLLIAGSLSDHLGRRPILIGALILMVLASTLFLIDDQIGWVIAARAIQGMATGAATSTFTAAIIELASARHKPVMTVVTSAAPVGGLALGALSTGAASDLLTDPTRVVFGMLIVFFLIGIIAVSVARETRAPLAGAIRSLRPRLVAPAAARSWFISVAPLVASGWMFSGLFLGLAPTFDRSEFAIESGTLNGLIVALQPASAALVGLVFSRVRPRLAAMTGSVLMLAGAAVTLAGLASGSLVATAVGAVVGGAGQGAGFGSSLRILAPLSNGTDRAGMFSAVYLIAYASYGIPVLAAGALSGLSDLSTVVVIYCAVVAVLAAWALISIYRIDRRGNQSTTRSKGISS</sequence>
<comment type="subcellular location">
    <subcellularLocation>
        <location evidence="1">Cell membrane</location>
        <topology evidence="1">Multi-pass membrane protein</topology>
    </subcellularLocation>
</comment>
<feature type="transmembrane region" description="Helical" evidence="7">
    <location>
        <begin position="342"/>
        <end position="364"/>
    </location>
</feature>
<feature type="transmembrane region" description="Helical" evidence="7">
    <location>
        <begin position="280"/>
        <end position="300"/>
    </location>
</feature>
<feature type="transmembrane region" description="Helical" evidence="7">
    <location>
        <begin position="212"/>
        <end position="232"/>
    </location>
</feature>
<dbReference type="RefSeq" id="WP_259485721.1">
    <property type="nucleotide sequence ID" value="NZ_JANTEZ010000002.1"/>
</dbReference>
<keyword evidence="5 7" id="KW-1133">Transmembrane helix</keyword>
<dbReference type="SUPFAM" id="SSF103473">
    <property type="entry name" value="MFS general substrate transporter"/>
    <property type="match status" value="1"/>
</dbReference>
<dbReference type="PANTHER" id="PTHR23517">
    <property type="entry name" value="RESISTANCE PROTEIN MDTM, PUTATIVE-RELATED-RELATED"/>
    <property type="match status" value="1"/>
</dbReference>
<gene>
    <name evidence="9" type="ORF">NVV95_06470</name>
</gene>
<feature type="transmembrane region" description="Helical" evidence="7">
    <location>
        <begin position="171"/>
        <end position="191"/>
    </location>
</feature>
<keyword evidence="10" id="KW-1185">Reference proteome</keyword>
<keyword evidence="2" id="KW-0813">Transport</keyword>
<evidence type="ECO:0000313" key="10">
    <source>
        <dbReference type="Proteomes" id="UP001165580"/>
    </source>
</evidence>
<reference evidence="9" key="1">
    <citation type="submission" date="2022-08" db="EMBL/GenBank/DDBJ databases">
        <authorList>
            <person name="Deng Y."/>
            <person name="Han X.-F."/>
            <person name="Zhang Y.-Q."/>
        </authorList>
    </citation>
    <scope>NUCLEOTIDE SEQUENCE</scope>
    <source>
        <strain evidence="9">CPCC 205716</strain>
    </source>
</reference>
<feature type="transmembrane region" description="Helical" evidence="7">
    <location>
        <begin position="81"/>
        <end position="98"/>
    </location>
</feature>
<evidence type="ECO:0000256" key="6">
    <source>
        <dbReference type="ARBA" id="ARBA00023136"/>
    </source>
</evidence>
<name>A0ABT2GFY6_9MICO</name>
<evidence type="ECO:0000256" key="5">
    <source>
        <dbReference type="ARBA" id="ARBA00022989"/>
    </source>
</evidence>
<dbReference type="Proteomes" id="UP001165580">
    <property type="component" value="Unassembled WGS sequence"/>
</dbReference>
<dbReference type="InterPro" id="IPR020846">
    <property type="entry name" value="MFS_dom"/>
</dbReference>
<organism evidence="9 10">
    <name type="scientific">Herbiconiux gentiana</name>
    <dbReference type="NCBI Taxonomy" id="2970912"/>
    <lineage>
        <taxon>Bacteria</taxon>
        <taxon>Bacillati</taxon>
        <taxon>Actinomycetota</taxon>
        <taxon>Actinomycetes</taxon>
        <taxon>Micrococcales</taxon>
        <taxon>Microbacteriaceae</taxon>
        <taxon>Herbiconiux</taxon>
    </lineage>
</organism>
<dbReference type="InterPro" id="IPR036259">
    <property type="entry name" value="MFS_trans_sf"/>
</dbReference>
<feature type="domain" description="Major facilitator superfamily (MFS) profile" evidence="8">
    <location>
        <begin position="15"/>
        <end position="397"/>
    </location>
</feature>
<feature type="transmembrane region" description="Helical" evidence="7">
    <location>
        <begin position="138"/>
        <end position="159"/>
    </location>
</feature>
<dbReference type="PROSITE" id="PS50850">
    <property type="entry name" value="MFS"/>
    <property type="match status" value="1"/>
</dbReference>
<feature type="transmembrane region" description="Helical" evidence="7">
    <location>
        <begin position="252"/>
        <end position="273"/>
    </location>
</feature>
<feature type="transmembrane region" description="Helical" evidence="7">
    <location>
        <begin position="370"/>
        <end position="393"/>
    </location>
</feature>
<dbReference type="Pfam" id="PF07690">
    <property type="entry name" value="MFS_1"/>
    <property type="match status" value="1"/>
</dbReference>
<proteinExistence type="predicted"/>
<comment type="caution">
    <text evidence="9">The sequence shown here is derived from an EMBL/GenBank/DDBJ whole genome shotgun (WGS) entry which is preliminary data.</text>
</comment>
<evidence type="ECO:0000256" key="3">
    <source>
        <dbReference type="ARBA" id="ARBA00022475"/>
    </source>
</evidence>
<keyword evidence="4 7" id="KW-0812">Transmembrane</keyword>
<protein>
    <submittedName>
        <fullName evidence="9">MFS transporter</fullName>
    </submittedName>
</protein>
<evidence type="ECO:0000259" key="8">
    <source>
        <dbReference type="PROSITE" id="PS50850"/>
    </source>
</evidence>
<dbReference type="InterPro" id="IPR011701">
    <property type="entry name" value="MFS"/>
</dbReference>
<evidence type="ECO:0000256" key="7">
    <source>
        <dbReference type="SAM" id="Phobius"/>
    </source>
</evidence>
<evidence type="ECO:0000313" key="9">
    <source>
        <dbReference type="EMBL" id="MCS5714195.1"/>
    </source>
</evidence>
<keyword evidence="3" id="KW-1003">Cell membrane</keyword>
<dbReference type="InterPro" id="IPR050171">
    <property type="entry name" value="MFS_Transporters"/>
</dbReference>
<feature type="transmembrane region" description="Helical" evidence="7">
    <location>
        <begin position="110"/>
        <end position="131"/>
    </location>
</feature>
<dbReference type="EMBL" id="JANTEZ010000002">
    <property type="protein sequence ID" value="MCS5714195.1"/>
    <property type="molecule type" value="Genomic_DNA"/>
</dbReference>
<feature type="transmembrane region" description="Helical" evidence="7">
    <location>
        <begin position="47"/>
        <end position="69"/>
    </location>
</feature>
<dbReference type="Gene3D" id="1.20.1250.20">
    <property type="entry name" value="MFS general substrate transporter like domains"/>
    <property type="match status" value="1"/>
</dbReference>
<accession>A0ABT2GFY6</accession>
<evidence type="ECO:0000256" key="4">
    <source>
        <dbReference type="ARBA" id="ARBA00022692"/>
    </source>
</evidence>